<dbReference type="Proteomes" id="UP001230654">
    <property type="component" value="Unassembled WGS sequence"/>
</dbReference>
<dbReference type="EMBL" id="JAUSWV010000002">
    <property type="protein sequence ID" value="MDQ0585502.1"/>
    <property type="molecule type" value="Genomic_DNA"/>
</dbReference>
<evidence type="ECO:0000313" key="3">
    <source>
        <dbReference type="Proteomes" id="UP001230654"/>
    </source>
</evidence>
<evidence type="ECO:0000256" key="1">
    <source>
        <dbReference type="SAM" id="MobiDB-lite"/>
    </source>
</evidence>
<reference evidence="2 3" key="1">
    <citation type="submission" date="2023-07" db="EMBL/GenBank/DDBJ databases">
        <title>Comparative genomics of wheat-associated soil bacteria to identify genetic determinants of phenazine resistance.</title>
        <authorList>
            <person name="Mouncey N."/>
        </authorList>
    </citation>
    <scope>NUCLEOTIDE SEQUENCE [LARGE SCALE GENOMIC DNA]</scope>
    <source>
        <strain evidence="2 3">B2I6</strain>
    </source>
</reference>
<feature type="region of interest" description="Disordered" evidence="1">
    <location>
        <begin position="47"/>
        <end position="123"/>
    </location>
</feature>
<feature type="compositionally biased region" description="Basic residues" evidence="1">
    <location>
        <begin position="69"/>
        <end position="80"/>
    </location>
</feature>
<name>A0ABU0P285_STRRH</name>
<proteinExistence type="predicted"/>
<comment type="caution">
    <text evidence="2">The sequence shown here is derived from an EMBL/GenBank/DDBJ whole genome shotgun (WGS) entry which is preliminary data.</text>
</comment>
<feature type="compositionally biased region" description="Basic and acidic residues" evidence="1">
    <location>
        <begin position="14"/>
        <end position="25"/>
    </location>
</feature>
<accession>A0ABU0P285</accession>
<organism evidence="2 3">
    <name type="scientific">Streptomyces rishiriensis</name>
    <dbReference type="NCBI Taxonomy" id="68264"/>
    <lineage>
        <taxon>Bacteria</taxon>
        <taxon>Bacillati</taxon>
        <taxon>Actinomycetota</taxon>
        <taxon>Actinomycetes</taxon>
        <taxon>Kitasatosporales</taxon>
        <taxon>Streptomycetaceae</taxon>
        <taxon>Streptomyces</taxon>
    </lineage>
</organism>
<gene>
    <name evidence="2" type="ORF">QF030_007680</name>
</gene>
<feature type="compositionally biased region" description="Low complexity" evidence="1">
    <location>
        <begin position="86"/>
        <end position="114"/>
    </location>
</feature>
<feature type="region of interest" description="Disordered" evidence="1">
    <location>
        <begin position="1"/>
        <end position="25"/>
    </location>
</feature>
<evidence type="ECO:0000313" key="2">
    <source>
        <dbReference type="EMBL" id="MDQ0585502.1"/>
    </source>
</evidence>
<protein>
    <submittedName>
        <fullName evidence="2">Uncharacterized protein</fullName>
    </submittedName>
</protein>
<keyword evidence="3" id="KW-1185">Reference proteome</keyword>
<sequence length="238" mass="24865">MRIVGRQGAAVGPGEERAGDRPAEHHHWHLSDAADRLPGRGHLRLRRRQPLAGGVGRTPAEPGTCCTSRRSRWSAWRRRSGCTGCPAPRSRPTASPATTASPTTPALPRTLPRSGEMTAPPSRRPLGRAAVVRAVADLSAVHGQGVGAEEMHAVPVRVGSRAVAGGELGPGRGVADRMRLSADLFHRTAVALESVARTDAAVMAMRRVSMGVAAKVPADVVADAGVTLGIAPFLDLLP</sequence>